<evidence type="ECO:0000256" key="2">
    <source>
        <dbReference type="ARBA" id="ARBA00006434"/>
    </source>
</evidence>
<reference evidence="8 9" key="1">
    <citation type="submission" date="2023-07" db="EMBL/GenBank/DDBJ databases">
        <title>Genomic Encyclopedia of Type Strains, Phase IV (KMG-IV): sequencing the most valuable type-strain genomes for metagenomic binning, comparative biology and taxonomic classification.</title>
        <authorList>
            <person name="Goeker M."/>
        </authorList>
    </citation>
    <scope>NUCLEOTIDE SEQUENCE [LARGE SCALE GENOMIC DNA]</scope>
    <source>
        <strain evidence="8 9">DSM 4006</strain>
    </source>
</reference>
<keyword evidence="3" id="KW-0813">Transport</keyword>
<keyword evidence="6 7" id="KW-0472">Membrane</keyword>
<dbReference type="InterPro" id="IPR038377">
    <property type="entry name" value="Na/Glc_symporter_sf"/>
</dbReference>
<feature type="transmembrane region" description="Helical" evidence="7">
    <location>
        <begin position="119"/>
        <end position="137"/>
    </location>
</feature>
<name>A0ABT9XMS9_9BACL</name>
<evidence type="ECO:0000313" key="8">
    <source>
        <dbReference type="EMBL" id="MDQ0191602.1"/>
    </source>
</evidence>
<keyword evidence="5 7" id="KW-1133">Transmembrane helix</keyword>
<sequence>MHKAPIVIIFATILIALVLALLSQRRKKMDMEQWTVGGRGFGILFVFLLLAGEIYTTFTFLGGSGWAYGTGGPTVYILAYGAVAYLFSYFILPPIWRYAKEHNLISQPDFFNKKFDSKWLGILVAIVGVVAIIPYLQSQMTGLGLIVETASYGAIHQSVAIGIAMLVIAFYVTISGVHGTAWTAVLKDITILAVVIVIGIALPMCLCSDYLTSLSVDFL</sequence>
<feature type="transmembrane region" description="Helical" evidence="7">
    <location>
        <begin position="189"/>
        <end position="211"/>
    </location>
</feature>
<evidence type="ECO:0000313" key="9">
    <source>
        <dbReference type="Proteomes" id="UP001232973"/>
    </source>
</evidence>
<dbReference type="PROSITE" id="PS50283">
    <property type="entry name" value="NA_SOLUT_SYMP_3"/>
    <property type="match status" value="1"/>
</dbReference>
<accession>A0ABT9XMS9</accession>
<dbReference type="EMBL" id="JAUSTP010000060">
    <property type="protein sequence ID" value="MDQ0191602.1"/>
    <property type="molecule type" value="Genomic_DNA"/>
</dbReference>
<comment type="caution">
    <text evidence="8">The sequence shown here is derived from an EMBL/GenBank/DDBJ whole genome shotgun (WGS) entry which is preliminary data.</text>
</comment>
<feature type="transmembrane region" description="Helical" evidence="7">
    <location>
        <begin position="6"/>
        <end position="22"/>
    </location>
</feature>
<comment type="similarity">
    <text evidence="2">Belongs to the sodium:solute symporter (SSF) (TC 2.A.21) family.</text>
</comment>
<evidence type="ECO:0000256" key="6">
    <source>
        <dbReference type="ARBA" id="ARBA00023136"/>
    </source>
</evidence>
<evidence type="ECO:0000256" key="3">
    <source>
        <dbReference type="ARBA" id="ARBA00022448"/>
    </source>
</evidence>
<dbReference type="InterPro" id="IPR050277">
    <property type="entry name" value="Sodium:Solute_Symporter"/>
</dbReference>
<proteinExistence type="inferred from homology"/>
<evidence type="ECO:0000256" key="7">
    <source>
        <dbReference type="SAM" id="Phobius"/>
    </source>
</evidence>
<keyword evidence="9" id="KW-1185">Reference proteome</keyword>
<dbReference type="PANTHER" id="PTHR48086">
    <property type="entry name" value="SODIUM/PROLINE SYMPORTER-RELATED"/>
    <property type="match status" value="1"/>
</dbReference>
<dbReference type="InterPro" id="IPR001734">
    <property type="entry name" value="Na/solute_symporter"/>
</dbReference>
<evidence type="ECO:0000256" key="1">
    <source>
        <dbReference type="ARBA" id="ARBA00004141"/>
    </source>
</evidence>
<comment type="subcellular location">
    <subcellularLocation>
        <location evidence="1">Membrane</location>
        <topology evidence="1">Multi-pass membrane protein</topology>
    </subcellularLocation>
</comment>
<dbReference type="Gene3D" id="1.20.1730.10">
    <property type="entry name" value="Sodium/glucose cotransporter"/>
    <property type="match status" value="1"/>
</dbReference>
<keyword evidence="4 7" id="KW-0812">Transmembrane</keyword>
<gene>
    <name evidence="8" type="ORF">J2S03_003473</name>
</gene>
<evidence type="ECO:0000256" key="4">
    <source>
        <dbReference type="ARBA" id="ARBA00022692"/>
    </source>
</evidence>
<feature type="transmembrane region" description="Helical" evidence="7">
    <location>
        <begin position="157"/>
        <end position="177"/>
    </location>
</feature>
<feature type="transmembrane region" description="Helical" evidence="7">
    <location>
        <begin position="43"/>
        <end position="69"/>
    </location>
</feature>
<dbReference type="Proteomes" id="UP001232973">
    <property type="component" value="Unassembled WGS sequence"/>
</dbReference>
<organism evidence="8 9">
    <name type="scientific">Alicyclobacillus cycloheptanicus</name>
    <dbReference type="NCBI Taxonomy" id="1457"/>
    <lineage>
        <taxon>Bacteria</taxon>
        <taxon>Bacillati</taxon>
        <taxon>Bacillota</taxon>
        <taxon>Bacilli</taxon>
        <taxon>Bacillales</taxon>
        <taxon>Alicyclobacillaceae</taxon>
        <taxon>Alicyclobacillus</taxon>
    </lineage>
</organism>
<feature type="transmembrane region" description="Helical" evidence="7">
    <location>
        <begin position="75"/>
        <end position="98"/>
    </location>
</feature>
<evidence type="ECO:0000256" key="5">
    <source>
        <dbReference type="ARBA" id="ARBA00022989"/>
    </source>
</evidence>
<protein>
    <submittedName>
        <fullName evidence="8">Na+/proline symporter</fullName>
    </submittedName>
</protein>
<dbReference type="PANTHER" id="PTHR48086:SF8">
    <property type="entry name" value="MONOCARBOXYLIC ACID PERMEASE"/>
    <property type="match status" value="1"/>
</dbReference>